<dbReference type="Proteomes" id="UP000014184">
    <property type="component" value="Unassembled WGS sequence"/>
</dbReference>
<dbReference type="GO" id="GO:0003677">
    <property type="term" value="F:DNA binding"/>
    <property type="evidence" value="ECO:0007669"/>
    <property type="project" value="UniProtKB-KW"/>
</dbReference>
<evidence type="ECO:0000259" key="1">
    <source>
        <dbReference type="PROSITE" id="PS50943"/>
    </source>
</evidence>
<dbReference type="EMBL" id="AOSG01000005">
    <property type="protein sequence ID" value="EOR72676.1"/>
    <property type="molecule type" value="Genomic_DNA"/>
</dbReference>
<sequence length="278" mass="31822">MASPTVRRRQLSAILREMRKASGLSLDAVAARLEWSRAKVGHIETGQRKKPSVLEVKALMAEYGVTPEDPRYETVLMLTRQAQARGWWRRYDDLFPGSYIELEAEASEIRTYEAFVVPGLLQTPGYTRLLQQARLDRDPDDVERAVESRRKRQEIFDRTSPPAVYAIIEEHALERLRGTPDVLAEQVAHLLHMAGRNSVTLQVLRTRVGVHAGAMGPFVILDFPEPASPVVYLETYTDGLFLERREEIDQYRSLWDRIRDAALPPDRTVEFLRSLLTL</sequence>
<evidence type="ECO:0000313" key="2">
    <source>
        <dbReference type="EMBL" id="EOR72676.1"/>
    </source>
</evidence>
<dbReference type="Gene3D" id="1.10.260.40">
    <property type="entry name" value="lambda repressor-like DNA-binding domains"/>
    <property type="match status" value="1"/>
</dbReference>
<reference evidence="2 3" key="1">
    <citation type="journal article" date="2013" name="Genome Announc.">
        <title>Draft Genome Sequence of the Lignocellulose Decomposer Thermobifida fusca Strain TM51.</title>
        <authorList>
            <person name="Toth A."/>
            <person name="Barna T."/>
            <person name="Nagy I."/>
            <person name="Horvath B."/>
            <person name="Nagy I."/>
            <person name="Tancsics A."/>
            <person name="Kriszt B."/>
            <person name="Baka E."/>
            <person name="Fekete C."/>
            <person name="Kukolya J."/>
        </authorList>
    </citation>
    <scope>NUCLEOTIDE SEQUENCE [LARGE SCALE GENOMIC DNA]</scope>
    <source>
        <strain evidence="2 3">TM51</strain>
    </source>
</reference>
<proteinExistence type="predicted"/>
<accession>A0A9P2WS94</accession>
<name>A0A9P2WS94_THEFU</name>
<organism evidence="2 3">
    <name type="scientific">Thermobifida fusca TM51</name>
    <dbReference type="NCBI Taxonomy" id="1169414"/>
    <lineage>
        <taxon>Bacteria</taxon>
        <taxon>Bacillati</taxon>
        <taxon>Actinomycetota</taxon>
        <taxon>Actinomycetes</taxon>
        <taxon>Streptosporangiales</taxon>
        <taxon>Nocardiopsidaceae</taxon>
        <taxon>Thermobifida</taxon>
    </lineage>
</organism>
<dbReference type="Pfam" id="PF19054">
    <property type="entry name" value="DUF5753"/>
    <property type="match status" value="1"/>
</dbReference>
<evidence type="ECO:0000313" key="3">
    <source>
        <dbReference type="Proteomes" id="UP000014184"/>
    </source>
</evidence>
<dbReference type="SUPFAM" id="SSF47413">
    <property type="entry name" value="lambda repressor-like DNA-binding domains"/>
    <property type="match status" value="1"/>
</dbReference>
<dbReference type="AlphaFoldDB" id="A0A9P2WS94"/>
<keyword evidence="3" id="KW-1185">Reference proteome</keyword>
<dbReference type="InterPro" id="IPR001387">
    <property type="entry name" value="Cro/C1-type_HTH"/>
</dbReference>
<keyword evidence="2" id="KW-0238">DNA-binding</keyword>
<dbReference type="PROSITE" id="PS50943">
    <property type="entry name" value="HTH_CROC1"/>
    <property type="match status" value="1"/>
</dbReference>
<dbReference type="InterPro" id="IPR043917">
    <property type="entry name" value="DUF5753"/>
</dbReference>
<dbReference type="SMART" id="SM00530">
    <property type="entry name" value="HTH_XRE"/>
    <property type="match status" value="1"/>
</dbReference>
<dbReference type="Pfam" id="PF13560">
    <property type="entry name" value="HTH_31"/>
    <property type="match status" value="1"/>
</dbReference>
<dbReference type="InterPro" id="IPR010982">
    <property type="entry name" value="Lambda_DNA-bd_dom_sf"/>
</dbReference>
<gene>
    <name evidence="2" type="ORF">TM51_01413</name>
</gene>
<dbReference type="CDD" id="cd00093">
    <property type="entry name" value="HTH_XRE"/>
    <property type="match status" value="1"/>
</dbReference>
<feature type="domain" description="HTH cro/C1-type" evidence="1">
    <location>
        <begin position="15"/>
        <end position="70"/>
    </location>
</feature>
<comment type="caution">
    <text evidence="2">The sequence shown here is derived from an EMBL/GenBank/DDBJ whole genome shotgun (WGS) entry which is preliminary data.</text>
</comment>
<dbReference type="RefSeq" id="WP_011290663.1">
    <property type="nucleotide sequence ID" value="NZ_AOSG01000005.1"/>
</dbReference>
<protein>
    <submittedName>
        <fullName evidence="2">Helix-hairpin-helix DNA-binding motif-containing protein</fullName>
    </submittedName>
</protein>